<dbReference type="Proteomes" id="UP000334990">
    <property type="component" value="Unassembled WGS sequence"/>
</dbReference>
<protein>
    <recommendedName>
        <fullName evidence="3">CYTH domain-containing protein</fullName>
    </recommendedName>
</protein>
<keyword evidence="2" id="KW-1185">Reference proteome</keyword>
<proteinExistence type="predicted"/>
<name>A0A5M3VR51_9ACTN</name>
<sequence>MVPDRAEIKVTFDGSQIERALTALAPLPSAVKRDVYFCEDVTQGMPTATPLLDIGVILRIRQTPGGKTESTVKLRPCRRSQFPGSWLRSAYDDDPTVKLELDWAGDRRVLAASCTGEPSEQLIEAVSSGDESVGRLFNDEQEQFLQECAIQRVSLRTLTLLPSFIGTRWGPWQPDNLPYDGEIVLERWTLNAALDFLEISVRVRLDDATQEDTALRTALHELGLDPESAAGTKTARVLHHLIEQQLTSGPS</sequence>
<gene>
    <name evidence="1" type="ORF">Acor_01430</name>
</gene>
<accession>A0A5M3VR51</accession>
<evidence type="ECO:0000313" key="1">
    <source>
        <dbReference type="EMBL" id="GER98081.1"/>
    </source>
</evidence>
<organism evidence="1 2">
    <name type="scientific">Acrocarpospora corrugata</name>
    <dbReference type="NCBI Taxonomy" id="35763"/>
    <lineage>
        <taxon>Bacteria</taxon>
        <taxon>Bacillati</taxon>
        <taxon>Actinomycetota</taxon>
        <taxon>Actinomycetes</taxon>
        <taxon>Streptosporangiales</taxon>
        <taxon>Streptosporangiaceae</taxon>
        <taxon>Acrocarpospora</taxon>
    </lineage>
</organism>
<comment type="caution">
    <text evidence="1">The sequence shown here is derived from an EMBL/GenBank/DDBJ whole genome shotgun (WGS) entry which is preliminary data.</text>
</comment>
<reference evidence="1 2" key="1">
    <citation type="submission" date="2019-10" db="EMBL/GenBank/DDBJ databases">
        <title>Whole genome shotgun sequence of Acrocarpospora corrugata NBRC 13972.</title>
        <authorList>
            <person name="Ichikawa N."/>
            <person name="Kimura A."/>
            <person name="Kitahashi Y."/>
            <person name="Komaki H."/>
            <person name="Oguchi A."/>
        </authorList>
    </citation>
    <scope>NUCLEOTIDE SEQUENCE [LARGE SCALE GENOMIC DNA]</scope>
    <source>
        <strain evidence="1 2">NBRC 13972</strain>
    </source>
</reference>
<evidence type="ECO:0000313" key="2">
    <source>
        <dbReference type="Proteomes" id="UP000334990"/>
    </source>
</evidence>
<evidence type="ECO:0008006" key="3">
    <source>
        <dbReference type="Google" id="ProtNLM"/>
    </source>
</evidence>
<dbReference type="AlphaFoldDB" id="A0A5M3VR51"/>
<dbReference type="EMBL" id="BLAD01000035">
    <property type="protein sequence ID" value="GER98081.1"/>
    <property type="molecule type" value="Genomic_DNA"/>
</dbReference>